<keyword evidence="1" id="KW-0472">Membrane</keyword>
<feature type="transmembrane region" description="Helical" evidence="1">
    <location>
        <begin position="178"/>
        <end position="197"/>
    </location>
</feature>
<protein>
    <submittedName>
        <fullName evidence="2">ABC-2 family transporter protein</fullName>
    </submittedName>
</protein>
<dbReference type="Proteomes" id="UP001315967">
    <property type="component" value="Chromosome"/>
</dbReference>
<dbReference type="PANTHER" id="PTHR36832">
    <property type="entry name" value="SLR1174 PROTEIN-RELATED"/>
    <property type="match status" value="1"/>
</dbReference>
<feature type="transmembrane region" description="Helical" evidence="1">
    <location>
        <begin position="146"/>
        <end position="171"/>
    </location>
</feature>
<organism evidence="2 3">
    <name type="scientific">Fundicoccus culcitae</name>
    <dbReference type="NCBI Taxonomy" id="2969821"/>
    <lineage>
        <taxon>Bacteria</taxon>
        <taxon>Bacillati</taxon>
        <taxon>Bacillota</taxon>
        <taxon>Bacilli</taxon>
        <taxon>Lactobacillales</taxon>
        <taxon>Aerococcaceae</taxon>
        <taxon>Fundicoccus</taxon>
    </lineage>
</organism>
<evidence type="ECO:0000313" key="3">
    <source>
        <dbReference type="Proteomes" id="UP001315967"/>
    </source>
</evidence>
<sequence length="261" mass="29597">MKRGLAIFKIRFLSSIQFRTAALAGVVTQFAWGFLSILMYKAFYDTNPNAFPMSFSALTDYIWLQQALLNLFALWIYDNELFTSVANGQLAYELARPLDLYNYWFIRSLANRVARTLLRFAPTLMVAFIIPQPYGLSLPVNLGPFMLSLFLATLLVVSITMLVHISAIFTLSATGIRMFVVVVGEFLTGGVIPLPFFPTEWQTVIERSPFGLMQNIPFRIYSGDITDWSYLGLQLLWFVVLFLLGHSFMKIALKQIVIQGG</sequence>
<accession>A0ABY5P5U9</accession>
<dbReference type="EMBL" id="CP102453">
    <property type="protein sequence ID" value="UUX34132.1"/>
    <property type="molecule type" value="Genomic_DNA"/>
</dbReference>
<keyword evidence="1" id="KW-0812">Transmembrane</keyword>
<dbReference type="Pfam" id="PF06182">
    <property type="entry name" value="ABC2_membrane_6"/>
    <property type="match status" value="1"/>
</dbReference>
<proteinExistence type="predicted"/>
<dbReference type="RefSeq" id="WP_313793635.1">
    <property type="nucleotide sequence ID" value="NZ_CP102453.1"/>
</dbReference>
<feature type="transmembrane region" description="Helical" evidence="1">
    <location>
        <begin position="60"/>
        <end position="77"/>
    </location>
</feature>
<dbReference type="PANTHER" id="PTHR36832:SF2">
    <property type="entry name" value="INTEGRAL MEMBRANE PROTEIN"/>
    <property type="match status" value="1"/>
</dbReference>
<dbReference type="InterPro" id="IPR010390">
    <property type="entry name" value="ABC-2_transporter-like"/>
</dbReference>
<evidence type="ECO:0000313" key="2">
    <source>
        <dbReference type="EMBL" id="UUX34132.1"/>
    </source>
</evidence>
<evidence type="ECO:0000256" key="1">
    <source>
        <dbReference type="SAM" id="Phobius"/>
    </source>
</evidence>
<feature type="transmembrane region" description="Helical" evidence="1">
    <location>
        <begin position="21"/>
        <end position="40"/>
    </location>
</feature>
<reference evidence="2 3" key="1">
    <citation type="submission" date="2022-08" db="EMBL/GenBank/DDBJ databases">
        <title>Aerococcaceae sp. nov isolated from spoiled eye mask.</title>
        <authorList>
            <person name="Zhou G."/>
            <person name="Xie X.-B."/>
            <person name="Shi Q.-S."/>
            <person name="Wang Y.-S."/>
            <person name="Wen X."/>
            <person name="Peng H."/>
            <person name="Yang X.-J."/>
            <person name="Tao H.-B."/>
            <person name="Huang X.-M."/>
        </authorList>
    </citation>
    <scope>NUCLEOTIDE SEQUENCE [LARGE SCALE GENOMIC DNA]</scope>
    <source>
        <strain evidence="3">DM20194951</strain>
    </source>
</reference>
<name>A0ABY5P5U9_9LACT</name>
<keyword evidence="1" id="KW-1133">Transmembrane helix</keyword>
<keyword evidence="3" id="KW-1185">Reference proteome</keyword>
<gene>
    <name evidence="2" type="ORF">NRE15_00230</name>
</gene>
<feature type="transmembrane region" description="Helical" evidence="1">
    <location>
        <begin position="228"/>
        <end position="245"/>
    </location>
</feature>
<feature type="transmembrane region" description="Helical" evidence="1">
    <location>
        <begin position="117"/>
        <end position="134"/>
    </location>
</feature>